<reference evidence="6 7" key="1">
    <citation type="submission" date="2017-10" db="EMBL/GenBank/DDBJ databases">
        <title>Whole genome of Pedobacter ginsengisoli T01R-27 isolated from tomato rhizosphere.</title>
        <authorList>
            <person name="Weon H.-Y."/>
            <person name="Lee S.A."/>
            <person name="Sang M.K."/>
            <person name="Song J."/>
        </authorList>
    </citation>
    <scope>NUCLEOTIDE SEQUENCE [LARGE SCALE GENOMIC DNA]</scope>
    <source>
        <strain evidence="6 7">T01R-27</strain>
    </source>
</reference>
<dbReference type="Gene3D" id="1.10.760.10">
    <property type="entry name" value="Cytochrome c-like domain"/>
    <property type="match status" value="2"/>
</dbReference>
<evidence type="ECO:0000313" key="7">
    <source>
        <dbReference type="Proteomes" id="UP000223749"/>
    </source>
</evidence>
<dbReference type="InterPro" id="IPR009056">
    <property type="entry name" value="Cyt_c-like_dom"/>
</dbReference>
<keyword evidence="3 4" id="KW-0408">Iron</keyword>
<feature type="domain" description="Cytochrome c" evidence="5">
    <location>
        <begin position="46"/>
        <end position="160"/>
    </location>
</feature>
<keyword evidence="1 4" id="KW-0349">Heme</keyword>
<dbReference type="InterPro" id="IPR051459">
    <property type="entry name" value="Cytochrome_c-type_DH"/>
</dbReference>
<dbReference type="PANTHER" id="PTHR35008">
    <property type="entry name" value="BLL4482 PROTEIN-RELATED"/>
    <property type="match status" value="1"/>
</dbReference>
<dbReference type="GO" id="GO:0009055">
    <property type="term" value="F:electron transfer activity"/>
    <property type="evidence" value="ECO:0007669"/>
    <property type="project" value="InterPro"/>
</dbReference>
<dbReference type="KEGG" id="pgs:CPT03_13765"/>
<evidence type="ECO:0000259" key="5">
    <source>
        <dbReference type="PROSITE" id="PS51007"/>
    </source>
</evidence>
<keyword evidence="2 4" id="KW-0479">Metal-binding</keyword>
<accession>A0A2D1UCE3</accession>
<evidence type="ECO:0000256" key="2">
    <source>
        <dbReference type="ARBA" id="ARBA00022723"/>
    </source>
</evidence>
<dbReference type="AlphaFoldDB" id="A0A2D1UCE3"/>
<organism evidence="6 7">
    <name type="scientific">Pedobacter ginsengisoli</name>
    <dbReference type="NCBI Taxonomy" id="363852"/>
    <lineage>
        <taxon>Bacteria</taxon>
        <taxon>Pseudomonadati</taxon>
        <taxon>Bacteroidota</taxon>
        <taxon>Sphingobacteriia</taxon>
        <taxon>Sphingobacteriales</taxon>
        <taxon>Sphingobacteriaceae</taxon>
        <taxon>Pedobacter</taxon>
    </lineage>
</organism>
<dbReference type="OrthoDB" id="9809720at2"/>
<evidence type="ECO:0000313" key="6">
    <source>
        <dbReference type="EMBL" id="ATP59249.1"/>
    </source>
</evidence>
<dbReference type="Pfam" id="PF00034">
    <property type="entry name" value="Cytochrom_C"/>
    <property type="match status" value="1"/>
</dbReference>
<dbReference type="Proteomes" id="UP000223749">
    <property type="component" value="Chromosome"/>
</dbReference>
<name>A0A2D1UCE3_9SPHI</name>
<dbReference type="GO" id="GO:0020037">
    <property type="term" value="F:heme binding"/>
    <property type="evidence" value="ECO:0007669"/>
    <property type="project" value="InterPro"/>
</dbReference>
<proteinExistence type="predicted"/>
<dbReference type="SUPFAM" id="SSF46626">
    <property type="entry name" value="Cytochrome c"/>
    <property type="match status" value="2"/>
</dbReference>
<feature type="domain" description="Cytochrome c" evidence="5">
    <location>
        <begin position="196"/>
        <end position="312"/>
    </location>
</feature>
<protein>
    <submittedName>
        <fullName evidence="6">Cytochrome C</fullName>
    </submittedName>
</protein>
<evidence type="ECO:0000256" key="4">
    <source>
        <dbReference type="PROSITE-ProRule" id="PRU00433"/>
    </source>
</evidence>
<dbReference type="GO" id="GO:0046872">
    <property type="term" value="F:metal ion binding"/>
    <property type="evidence" value="ECO:0007669"/>
    <property type="project" value="UniProtKB-KW"/>
</dbReference>
<dbReference type="InterPro" id="IPR036909">
    <property type="entry name" value="Cyt_c-like_dom_sf"/>
</dbReference>
<evidence type="ECO:0000256" key="1">
    <source>
        <dbReference type="ARBA" id="ARBA00022617"/>
    </source>
</evidence>
<keyword evidence="7" id="KW-1185">Reference proteome</keyword>
<dbReference type="PANTHER" id="PTHR35008:SF8">
    <property type="entry name" value="ALCOHOL DEHYDROGENASE CYTOCHROME C SUBUNIT"/>
    <property type="match status" value="1"/>
</dbReference>
<evidence type="ECO:0000256" key="3">
    <source>
        <dbReference type="ARBA" id="ARBA00023004"/>
    </source>
</evidence>
<dbReference type="PROSITE" id="PS51007">
    <property type="entry name" value="CYTC"/>
    <property type="match status" value="2"/>
</dbReference>
<gene>
    <name evidence="6" type="ORF">CPT03_13765</name>
</gene>
<dbReference type="EMBL" id="CP024091">
    <property type="protein sequence ID" value="ATP59249.1"/>
    <property type="molecule type" value="Genomic_DNA"/>
</dbReference>
<sequence>MMKILKVLGITLVFVILLGLTSGLYLNFALPNVGVAPELKVKKTTQTVERGRYLANHVTVCMDCHSTRDWNAFGGPIVPGSEGRGGEHFDKKAGFPGNIYSTNLTPYKLSSWTDGEIYRAITSGVGKDGHALFPVMGYQRFGKMSKDDVFSIIAYLRTLKPIKNDTPAPDLDFPVNLLNKLGPKQPEHSDMPALSDTVHYGGYLVNAAGCVDCHSKQEKGVIVAGSEFGGGMEFILPAGVIRAPNITMDKATGIGNWTKDMFVRRFKTHTNSESKPAKLSAGQLNSPMPWTMYGGMTEIDLGAIFAYLKTLKNQNNKVTVISYAK</sequence>